<evidence type="ECO:0000256" key="1">
    <source>
        <dbReference type="SAM" id="MobiDB-lite"/>
    </source>
</evidence>
<feature type="region of interest" description="Disordered" evidence="1">
    <location>
        <begin position="1"/>
        <end position="98"/>
    </location>
</feature>
<sequence length="98" mass="10128">EGHLPRGAGDATGAWAAGGRSGDAGPPTQGDLERVSTGPDLRASPGGVHGGGEWRRPPRKRGFRRSLARRCTLSLPRGGKAERRSGGFALASSKASQR</sequence>
<comment type="caution">
    <text evidence="2">The sequence shown here is derived from an EMBL/GenBank/DDBJ whole genome shotgun (WGS) entry which is preliminary data.</text>
</comment>
<gene>
    <name evidence="2" type="ORF">SNEC2469_LOCUS31648</name>
</gene>
<feature type="compositionally biased region" description="Low complexity" evidence="1">
    <location>
        <begin position="7"/>
        <end position="18"/>
    </location>
</feature>
<proteinExistence type="predicted"/>
<organism evidence="2 3">
    <name type="scientific">Symbiodinium necroappetens</name>
    <dbReference type="NCBI Taxonomy" id="1628268"/>
    <lineage>
        <taxon>Eukaryota</taxon>
        <taxon>Sar</taxon>
        <taxon>Alveolata</taxon>
        <taxon>Dinophyceae</taxon>
        <taxon>Suessiales</taxon>
        <taxon>Symbiodiniaceae</taxon>
        <taxon>Symbiodinium</taxon>
    </lineage>
</organism>
<accession>A0A813BUJ0</accession>
<dbReference type="AlphaFoldDB" id="A0A813BUJ0"/>
<name>A0A813BUJ0_9DINO</name>
<dbReference type="Proteomes" id="UP000601435">
    <property type="component" value="Unassembled WGS sequence"/>
</dbReference>
<dbReference type="EMBL" id="CAJNJA010077249">
    <property type="protein sequence ID" value="CAE7919716.1"/>
    <property type="molecule type" value="Genomic_DNA"/>
</dbReference>
<feature type="compositionally biased region" description="Basic residues" evidence="1">
    <location>
        <begin position="57"/>
        <end position="68"/>
    </location>
</feature>
<feature type="non-terminal residue" evidence="2">
    <location>
        <position position="98"/>
    </location>
</feature>
<reference evidence="2" key="1">
    <citation type="submission" date="2021-02" db="EMBL/GenBank/DDBJ databases">
        <authorList>
            <person name="Dougan E. K."/>
            <person name="Rhodes N."/>
            <person name="Thang M."/>
            <person name="Chan C."/>
        </authorList>
    </citation>
    <scope>NUCLEOTIDE SEQUENCE</scope>
</reference>
<protein>
    <submittedName>
        <fullName evidence="2">Uncharacterized protein</fullName>
    </submittedName>
</protein>
<evidence type="ECO:0000313" key="3">
    <source>
        <dbReference type="Proteomes" id="UP000601435"/>
    </source>
</evidence>
<evidence type="ECO:0000313" key="2">
    <source>
        <dbReference type="EMBL" id="CAE7919716.1"/>
    </source>
</evidence>
<keyword evidence="3" id="KW-1185">Reference proteome</keyword>